<dbReference type="InterPro" id="IPR016055">
    <property type="entry name" value="A-D-PHexomutase_a/b/a-I/II/III"/>
</dbReference>
<dbReference type="Gene3D" id="3.40.120.10">
    <property type="entry name" value="Alpha-D-Glucose-1,6-Bisphosphate, subunit A, domain 3"/>
    <property type="match status" value="3"/>
</dbReference>
<dbReference type="PRINTS" id="PR00509">
    <property type="entry name" value="PGMPMM"/>
</dbReference>
<evidence type="ECO:0000256" key="3">
    <source>
        <dbReference type="ARBA" id="ARBA00010231"/>
    </source>
</evidence>
<dbReference type="FunFam" id="3.40.120.10:FF:000004">
    <property type="entry name" value="Phosphoglucomutase 5"/>
    <property type="match status" value="1"/>
</dbReference>
<keyword evidence="10" id="KW-0119">Carbohydrate metabolism</keyword>
<keyword evidence="8 13" id="KW-0460">Magnesium</keyword>
<dbReference type="Pfam" id="PF02879">
    <property type="entry name" value="PGM_PMM_II"/>
    <property type="match status" value="1"/>
</dbReference>
<dbReference type="FunFam" id="3.30.310.50:FF:000002">
    <property type="entry name" value="Phosphoglucomutase 5"/>
    <property type="match status" value="1"/>
</dbReference>
<dbReference type="STRING" id="1314785.A0A165EZQ0"/>
<name>A0A165EZQ0_9APHY</name>
<dbReference type="Pfam" id="PF02878">
    <property type="entry name" value="PGM_PMM_I"/>
    <property type="match status" value="1"/>
</dbReference>
<evidence type="ECO:0000259" key="15">
    <source>
        <dbReference type="Pfam" id="PF02878"/>
    </source>
</evidence>
<evidence type="ECO:0000256" key="14">
    <source>
        <dbReference type="SAM" id="MobiDB-lite"/>
    </source>
</evidence>
<comment type="catalytic activity">
    <reaction evidence="11">
        <text>alpha-D-glucose 1,6-bisphosphate + L-seryl-[protein] = O-phospho-L-seryl-[protein] + alpha-D-glucose 6-phosphate</text>
        <dbReference type="Rhea" id="RHEA:68752"/>
        <dbReference type="Rhea" id="RHEA-COMP:9863"/>
        <dbReference type="Rhea" id="RHEA-COMP:11604"/>
        <dbReference type="ChEBI" id="CHEBI:29999"/>
        <dbReference type="ChEBI" id="CHEBI:58225"/>
        <dbReference type="ChEBI" id="CHEBI:58392"/>
        <dbReference type="ChEBI" id="CHEBI:83421"/>
    </reaction>
</comment>
<evidence type="ECO:0000256" key="9">
    <source>
        <dbReference type="ARBA" id="ARBA00023235"/>
    </source>
</evidence>
<evidence type="ECO:0000256" key="2">
    <source>
        <dbReference type="ARBA" id="ARBA00001946"/>
    </source>
</evidence>
<evidence type="ECO:0000259" key="16">
    <source>
        <dbReference type="Pfam" id="PF02879"/>
    </source>
</evidence>
<dbReference type="InterPro" id="IPR005845">
    <property type="entry name" value="A-D-PHexomutase_a/b/a-II"/>
</dbReference>
<dbReference type="FunFam" id="3.40.120.10:FF:000005">
    <property type="entry name" value="Phosphoglucomutase 5"/>
    <property type="match status" value="1"/>
</dbReference>
<evidence type="ECO:0000256" key="13">
    <source>
        <dbReference type="RuleBase" id="RU004326"/>
    </source>
</evidence>
<dbReference type="InterPro" id="IPR045244">
    <property type="entry name" value="PGM"/>
</dbReference>
<gene>
    <name evidence="18" type="ORF">LAESUDRAFT_724045</name>
</gene>
<dbReference type="GO" id="GO:0000287">
    <property type="term" value="F:magnesium ion binding"/>
    <property type="evidence" value="ECO:0007669"/>
    <property type="project" value="InterPro"/>
</dbReference>
<keyword evidence="9" id="KW-0413">Isomerase</keyword>
<reference evidence="18 19" key="1">
    <citation type="journal article" date="2016" name="Mol. Biol. Evol.">
        <title>Comparative Genomics of Early-Diverging Mushroom-Forming Fungi Provides Insights into the Origins of Lignocellulose Decay Capabilities.</title>
        <authorList>
            <person name="Nagy L.G."/>
            <person name="Riley R."/>
            <person name="Tritt A."/>
            <person name="Adam C."/>
            <person name="Daum C."/>
            <person name="Floudas D."/>
            <person name="Sun H."/>
            <person name="Yadav J.S."/>
            <person name="Pangilinan J."/>
            <person name="Larsson K.H."/>
            <person name="Matsuura K."/>
            <person name="Barry K."/>
            <person name="Labutti K."/>
            <person name="Kuo R."/>
            <person name="Ohm R.A."/>
            <person name="Bhattacharya S.S."/>
            <person name="Shirouzu T."/>
            <person name="Yoshinaga Y."/>
            <person name="Martin F.M."/>
            <person name="Grigoriev I.V."/>
            <person name="Hibbett D.S."/>
        </authorList>
    </citation>
    <scope>NUCLEOTIDE SEQUENCE [LARGE SCALE GENOMIC DNA]</scope>
    <source>
        <strain evidence="18 19">93-53</strain>
    </source>
</reference>
<dbReference type="PROSITE" id="PS00710">
    <property type="entry name" value="PGM_PMM"/>
    <property type="match status" value="1"/>
</dbReference>
<evidence type="ECO:0000313" key="18">
    <source>
        <dbReference type="EMBL" id="KZT08058.1"/>
    </source>
</evidence>
<keyword evidence="7 13" id="KW-0479">Metal-binding</keyword>
<dbReference type="GO" id="GO:0004614">
    <property type="term" value="F:phosphoglucomutase activity"/>
    <property type="evidence" value="ECO:0007669"/>
    <property type="project" value="UniProtKB-EC"/>
</dbReference>
<evidence type="ECO:0000256" key="4">
    <source>
        <dbReference type="ARBA" id="ARBA00012728"/>
    </source>
</evidence>
<proteinExistence type="inferred from homology"/>
<evidence type="ECO:0000256" key="6">
    <source>
        <dbReference type="ARBA" id="ARBA00022553"/>
    </source>
</evidence>
<dbReference type="GO" id="GO:0006006">
    <property type="term" value="P:glucose metabolic process"/>
    <property type="evidence" value="ECO:0007669"/>
    <property type="project" value="UniProtKB-KW"/>
</dbReference>
<dbReference type="EC" id="5.4.2.2" evidence="4"/>
<feature type="domain" description="Alpha-D-phosphohexomutase alpha/beta/alpha" evidence="16">
    <location>
        <begin position="185"/>
        <end position="289"/>
    </location>
</feature>
<dbReference type="Pfam" id="PF24947">
    <property type="entry name" value="PGM1_C_vert_fung"/>
    <property type="match status" value="1"/>
</dbReference>
<dbReference type="SUPFAM" id="SSF53738">
    <property type="entry name" value="Phosphoglucomutase, first 3 domains"/>
    <property type="match status" value="3"/>
</dbReference>
<keyword evidence="19" id="KW-1185">Reference proteome</keyword>
<evidence type="ECO:0000256" key="10">
    <source>
        <dbReference type="ARBA" id="ARBA00023277"/>
    </source>
</evidence>
<comment type="cofactor">
    <cofactor evidence="2">
        <name>Mg(2+)</name>
        <dbReference type="ChEBI" id="CHEBI:18420"/>
    </cofactor>
</comment>
<comment type="catalytic activity">
    <reaction evidence="12">
        <text>O-phospho-L-seryl-[protein] + alpha-D-glucose 1-phosphate = alpha-D-glucose 1,6-bisphosphate + L-seryl-[protein]</text>
        <dbReference type="Rhea" id="RHEA:68748"/>
        <dbReference type="Rhea" id="RHEA-COMP:9863"/>
        <dbReference type="Rhea" id="RHEA-COMP:11604"/>
        <dbReference type="ChEBI" id="CHEBI:29999"/>
        <dbReference type="ChEBI" id="CHEBI:58392"/>
        <dbReference type="ChEBI" id="CHEBI:58601"/>
        <dbReference type="ChEBI" id="CHEBI:83421"/>
    </reaction>
</comment>
<dbReference type="Gene3D" id="3.30.310.50">
    <property type="entry name" value="Alpha-D-phosphohexomutase, C-terminal domain"/>
    <property type="match status" value="1"/>
</dbReference>
<organism evidence="18 19">
    <name type="scientific">Laetiporus sulphureus 93-53</name>
    <dbReference type="NCBI Taxonomy" id="1314785"/>
    <lineage>
        <taxon>Eukaryota</taxon>
        <taxon>Fungi</taxon>
        <taxon>Dikarya</taxon>
        <taxon>Basidiomycota</taxon>
        <taxon>Agaricomycotina</taxon>
        <taxon>Agaricomycetes</taxon>
        <taxon>Polyporales</taxon>
        <taxon>Laetiporus</taxon>
    </lineage>
</organism>
<comment type="similarity">
    <text evidence="3 13">Belongs to the phosphohexose mutase family.</text>
</comment>
<evidence type="ECO:0000256" key="11">
    <source>
        <dbReference type="ARBA" id="ARBA00049318"/>
    </source>
</evidence>
<dbReference type="InParanoid" id="A0A165EZQ0"/>
<evidence type="ECO:0000256" key="8">
    <source>
        <dbReference type="ARBA" id="ARBA00022842"/>
    </source>
</evidence>
<dbReference type="FunFam" id="3.40.120.10:FF:000006">
    <property type="entry name" value="Phosphoglucomutase PgmA"/>
    <property type="match status" value="1"/>
</dbReference>
<evidence type="ECO:0000256" key="1">
    <source>
        <dbReference type="ARBA" id="ARBA00000443"/>
    </source>
</evidence>
<evidence type="ECO:0000256" key="5">
    <source>
        <dbReference type="ARBA" id="ARBA00022526"/>
    </source>
</evidence>
<dbReference type="NCBIfam" id="NF005737">
    <property type="entry name" value="PRK07564.1-1"/>
    <property type="match status" value="1"/>
</dbReference>
<protein>
    <recommendedName>
        <fullName evidence="4">phosphoglucomutase (alpha-D-glucose-1,6-bisphosphate-dependent)</fullName>
        <ecNumber evidence="4">5.4.2.2</ecNumber>
    </recommendedName>
</protein>
<dbReference type="RefSeq" id="XP_040765798.1">
    <property type="nucleotide sequence ID" value="XM_040908533.1"/>
</dbReference>
<keyword evidence="6" id="KW-0597">Phosphoprotein</keyword>
<dbReference type="GO" id="GO:0005829">
    <property type="term" value="C:cytosol"/>
    <property type="evidence" value="ECO:0007669"/>
    <property type="project" value="TreeGrafter"/>
</dbReference>
<evidence type="ECO:0000256" key="7">
    <source>
        <dbReference type="ARBA" id="ARBA00022723"/>
    </source>
</evidence>
<feature type="region of interest" description="Disordered" evidence="14">
    <location>
        <begin position="1"/>
        <end position="20"/>
    </location>
</feature>
<dbReference type="Proteomes" id="UP000076871">
    <property type="component" value="Unassembled WGS sequence"/>
</dbReference>
<sequence>MSFQIKEIQTKPYDGQKPGTSGLRKRVKVFQQEHYTENFIQAIFDSIEPKGATLVIAGDGRFYSPETAQLILKIGAANGVAKFIVGQNVILSTPAASNVIRKYKANGGILLTASHNPGGPNNDFGIKYNVSNGGPAPENVTNKIYEKSKTISTYKVIELPPLDLSKTGTFKYGPTTVEVIDSVKDYLEMVEGIFDFPLIKSFLVEKAGTFSVLFDGLNGVTGPYGRAIFVDTLGLPASSVQNDKPLPDFGGGHPDPNLTYAHELVERVERENIQFGAASDGDGDRNMIYGKGAFVTPSDSVAIIADWAAEAIPYFKKGGVKGLARSMPTSAQIDYVAKKKGLECHVVPTGWKFFGNLMDAGRLSICGEESFGTGSDHIREKDGVWAIVAWLNILAYANKQSPNEQIGIKELLQKHYAVYGRSFFSRYDYEEVSSEGAQKLVDALNAHISSGDLAGTSHTSPSTGQTFVVKDAYNFDYTDPIDGSVSKNQGQIVRFEDGSRVVFRLSGTGSQGATVRMYVERYVAADKGPAELGKSTKEGLSGLIEVALELSKLKEFLGRDKPTVIT</sequence>
<feature type="domain" description="Alpha-D-phosphohexomutase alpha/beta/alpha" evidence="15">
    <location>
        <begin position="16"/>
        <end position="154"/>
    </location>
</feature>
<dbReference type="Pfam" id="PF02880">
    <property type="entry name" value="PGM_PMM_III"/>
    <property type="match status" value="1"/>
</dbReference>
<dbReference type="PANTHER" id="PTHR22573:SF2">
    <property type="entry name" value="PHOSPHOGLUCOMUTASE"/>
    <property type="match status" value="1"/>
</dbReference>
<dbReference type="PANTHER" id="PTHR22573">
    <property type="entry name" value="PHOSPHOHEXOMUTASE FAMILY MEMBER"/>
    <property type="match status" value="1"/>
</dbReference>
<keyword evidence="5" id="KW-0313">Glucose metabolism</keyword>
<dbReference type="GeneID" id="63825562"/>
<evidence type="ECO:0000259" key="17">
    <source>
        <dbReference type="Pfam" id="PF02880"/>
    </source>
</evidence>
<dbReference type="CDD" id="cd03085">
    <property type="entry name" value="PGM1"/>
    <property type="match status" value="1"/>
</dbReference>
<comment type="catalytic activity">
    <reaction evidence="1">
        <text>alpha-D-glucose 1-phosphate = alpha-D-glucose 6-phosphate</text>
        <dbReference type="Rhea" id="RHEA:23536"/>
        <dbReference type="ChEBI" id="CHEBI:58225"/>
        <dbReference type="ChEBI" id="CHEBI:58601"/>
        <dbReference type="EC" id="5.4.2.2"/>
    </reaction>
</comment>
<dbReference type="InterPro" id="IPR005844">
    <property type="entry name" value="A-D-PHexomutase_a/b/a-I"/>
</dbReference>
<dbReference type="InterPro" id="IPR016066">
    <property type="entry name" value="A-D-PHexomutase_CS"/>
</dbReference>
<accession>A0A165EZQ0</accession>
<dbReference type="OrthoDB" id="2291at2759"/>
<dbReference type="InterPro" id="IPR005841">
    <property type="entry name" value="Alpha-D-phosphohexomutase_SF"/>
</dbReference>
<dbReference type="InterPro" id="IPR036900">
    <property type="entry name" value="A-D-PHexomutase_C_sf"/>
</dbReference>
<dbReference type="InterPro" id="IPR005846">
    <property type="entry name" value="A-D-PHexomutase_a/b/a-III"/>
</dbReference>
<evidence type="ECO:0000313" key="19">
    <source>
        <dbReference type="Proteomes" id="UP000076871"/>
    </source>
</evidence>
<evidence type="ECO:0000256" key="12">
    <source>
        <dbReference type="ARBA" id="ARBA00049409"/>
    </source>
</evidence>
<dbReference type="FunCoup" id="A0A165EZQ0">
    <property type="interactions" value="292"/>
</dbReference>
<dbReference type="SUPFAM" id="SSF55957">
    <property type="entry name" value="Phosphoglucomutase, C-terminal domain"/>
    <property type="match status" value="1"/>
</dbReference>
<dbReference type="AlphaFoldDB" id="A0A165EZQ0"/>
<dbReference type="EMBL" id="KV427616">
    <property type="protein sequence ID" value="KZT08058.1"/>
    <property type="molecule type" value="Genomic_DNA"/>
</dbReference>
<feature type="domain" description="Alpha-D-phosphohexomutase alpha/beta/alpha" evidence="17">
    <location>
        <begin position="300"/>
        <end position="405"/>
    </location>
</feature>